<sequence>MPLTDILSRATPPEDARATMEFEKMRFEISWRYFDFHARQRTQLFHFFIILTPFMFGGCFYLFKERLLVGYIPGQIASCAGMFLALVFFALDRRNRQMIDVGERALRLIEGQLLFTDFRSVDEDGSIFKGSLTTEKVESSRRCLIALRRHSFLVGAVYFIAFLAFGALLAYFVIVQAGYVTLPIKPITSP</sequence>
<evidence type="ECO:0000313" key="2">
    <source>
        <dbReference type="EMBL" id="MEY9322275.1"/>
    </source>
</evidence>
<accession>A0ABV4FHC3</accession>
<name>A0ABV4FHC3_BRAEL</name>
<keyword evidence="1" id="KW-1133">Transmembrane helix</keyword>
<dbReference type="Proteomes" id="UP001565471">
    <property type="component" value="Unassembled WGS sequence"/>
</dbReference>
<keyword evidence="3" id="KW-1185">Reference proteome</keyword>
<dbReference type="GeneID" id="92958538"/>
<evidence type="ECO:0000256" key="1">
    <source>
        <dbReference type="SAM" id="Phobius"/>
    </source>
</evidence>
<comment type="caution">
    <text evidence="2">The sequence shown here is derived from an EMBL/GenBank/DDBJ whole genome shotgun (WGS) entry which is preliminary data.</text>
</comment>
<keyword evidence="1" id="KW-0812">Transmembrane</keyword>
<organism evidence="2 3">
    <name type="scientific">Bradyrhizobium elkanii</name>
    <dbReference type="NCBI Taxonomy" id="29448"/>
    <lineage>
        <taxon>Bacteria</taxon>
        <taxon>Pseudomonadati</taxon>
        <taxon>Pseudomonadota</taxon>
        <taxon>Alphaproteobacteria</taxon>
        <taxon>Hyphomicrobiales</taxon>
        <taxon>Nitrobacteraceae</taxon>
        <taxon>Bradyrhizobium</taxon>
    </lineage>
</organism>
<keyword evidence="1" id="KW-0472">Membrane</keyword>
<dbReference type="EMBL" id="JBGBZA010000002">
    <property type="protein sequence ID" value="MEY9322275.1"/>
    <property type="molecule type" value="Genomic_DNA"/>
</dbReference>
<evidence type="ECO:0000313" key="3">
    <source>
        <dbReference type="Proteomes" id="UP001565471"/>
    </source>
</evidence>
<feature type="transmembrane region" description="Helical" evidence="1">
    <location>
        <begin position="151"/>
        <end position="174"/>
    </location>
</feature>
<dbReference type="InterPro" id="IPR056918">
    <property type="entry name" value="8xMP"/>
</dbReference>
<proteinExistence type="predicted"/>
<reference evidence="2 3" key="1">
    <citation type="submission" date="2024-07" db="EMBL/GenBank/DDBJ databases">
        <title>Genomic Encyclopedia of Type Strains, Phase V (KMG-V): Genome sequencing to study the core and pangenomes of soil and plant-associated prokaryotes.</title>
        <authorList>
            <person name="Whitman W."/>
        </authorList>
    </citation>
    <scope>NUCLEOTIDE SEQUENCE [LARGE SCALE GENOMIC DNA]</scope>
    <source>
        <strain evidence="2 3">USDA 415</strain>
    </source>
</reference>
<feature type="transmembrane region" description="Helical" evidence="1">
    <location>
        <begin position="69"/>
        <end position="91"/>
    </location>
</feature>
<dbReference type="Pfam" id="PF24838">
    <property type="entry name" value="8xMP"/>
    <property type="match status" value="1"/>
</dbReference>
<feature type="transmembrane region" description="Helical" evidence="1">
    <location>
        <begin position="44"/>
        <end position="63"/>
    </location>
</feature>
<protein>
    <submittedName>
        <fullName evidence="2">Uncharacterized protein</fullName>
    </submittedName>
</protein>
<dbReference type="RefSeq" id="WP_038378429.1">
    <property type="nucleotide sequence ID" value="NZ_BJNL01000105.1"/>
</dbReference>
<gene>
    <name evidence="2" type="ORF">ABIF29_009074</name>
</gene>